<evidence type="ECO:0000256" key="5">
    <source>
        <dbReference type="SAM" id="SignalP"/>
    </source>
</evidence>
<dbReference type="GO" id="GO:0005886">
    <property type="term" value="C:plasma membrane"/>
    <property type="evidence" value="ECO:0007669"/>
    <property type="project" value="TreeGrafter"/>
</dbReference>
<evidence type="ECO:0000256" key="4">
    <source>
        <dbReference type="SAM" id="Phobius"/>
    </source>
</evidence>
<evidence type="ECO:0000313" key="7">
    <source>
        <dbReference type="Ensembl" id="ENSOKIP00005085748.1"/>
    </source>
</evidence>
<dbReference type="Proteomes" id="UP000694557">
    <property type="component" value="Unassembled WGS sequence"/>
</dbReference>
<sequence length="282" mass="31261">MKFYLMILLYLPVLSCYAKRSKIGGHGKEGGSLDIKCSYPDGYQYKPKYLCRHPCSYSDILIRSVKADTFVTVGRFSVYDNVHGHTFIATIKNLKLQDSGLYYCGLDQWGRDVLTKVDVSVSKAPLVTSLFTPDRKDTTQTNRYVSPEVPTFTQLPVADWDVAPTSSSIVIDSTGFVRVHVVVGAVGLLMCCTVIALCVFFRKRSMLCSLTFPASTVSDPVAIAQGEEDTCHVYDEIIMKSSNILPQEDSDLYCTAHLGEPPLKIDDNALYSLLTLKLQGPQ</sequence>
<dbReference type="InterPro" id="IPR013783">
    <property type="entry name" value="Ig-like_fold"/>
</dbReference>
<keyword evidence="2 4" id="KW-0812">Transmembrane</keyword>
<feature type="transmembrane region" description="Helical" evidence="4">
    <location>
        <begin position="179"/>
        <end position="201"/>
    </location>
</feature>
<reference evidence="7" key="1">
    <citation type="submission" date="2025-08" db="UniProtKB">
        <authorList>
            <consortium name="Ensembl"/>
        </authorList>
    </citation>
    <scope>IDENTIFICATION</scope>
</reference>
<comment type="subcellular location">
    <subcellularLocation>
        <location evidence="1">Membrane</location>
    </subcellularLocation>
</comment>
<accession>A0A8C7JPH7</accession>
<feature type="signal peptide" evidence="5">
    <location>
        <begin position="1"/>
        <end position="18"/>
    </location>
</feature>
<dbReference type="GeneTree" id="ENSGT01030000234963"/>
<dbReference type="PANTHER" id="PTHR11860">
    <property type="entry name" value="POLYMERIC-IMMUNOGLOBULIN RECEPTOR"/>
    <property type="match status" value="1"/>
</dbReference>
<keyword evidence="5" id="KW-0732">Signal</keyword>
<dbReference type="PANTHER" id="PTHR11860:SF118">
    <property type="entry name" value="CMRF35-LIKE MOLECULE 3-RELATED"/>
    <property type="match status" value="1"/>
</dbReference>
<feature type="domain" description="Immunoglobulin V-set" evidence="6">
    <location>
        <begin position="27"/>
        <end position="106"/>
    </location>
</feature>
<keyword evidence="8" id="KW-1185">Reference proteome</keyword>
<keyword evidence="3 4" id="KW-0472">Membrane</keyword>
<keyword evidence="4" id="KW-1133">Transmembrane helix</keyword>
<feature type="chain" id="PRO_5034977020" description="Immunoglobulin V-set domain-containing protein" evidence="5">
    <location>
        <begin position="19"/>
        <end position="282"/>
    </location>
</feature>
<name>A0A8C7JPH7_ONCKI</name>
<dbReference type="SUPFAM" id="SSF48726">
    <property type="entry name" value="Immunoglobulin"/>
    <property type="match status" value="1"/>
</dbReference>
<dbReference type="Gene3D" id="2.60.40.10">
    <property type="entry name" value="Immunoglobulins"/>
    <property type="match status" value="1"/>
</dbReference>
<dbReference type="AlphaFoldDB" id="A0A8C7JPH7"/>
<proteinExistence type="predicted"/>
<evidence type="ECO:0000259" key="6">
    <source>
        <dbReference type="Pfam" id="PF07686"/>
    </source>
</evidence>
<evidence type="ECO:0000256" key="3">
    <source>
        <dbReference type="ARBA" id="ARBA00023136"/>
    </source>
</evidence>
<organism evidence="7 8">
    <name type="scientific">Oncorhynchus kisutch</name>
    <name type="common">Coho salmon</name>
    <name type="synonym">Salmo kisutch</name>
    <dbReference type="NCBI Taxonomy" id="8019"/>
    <lineage>
        <taxon>Eukaryota</taxon>
        <taxon>Metazoa</taxon>
        <taxon>Chordata</taxon>
        <taxon>Craniata</taxon>
        <taxon>Vertebrata</taxon>
        <taxon>Euteleostomi</taxon>
        <taxon>Actinopterygii</taxon>
        <taxon>Neopterygii</taxon>
        <taxon>Teleostei</taxon>
        <taxon>Protacanthopterygii</taxon>
        <taxon>Salmoniformes</taxon>
        <taxon>Salmonidae</taxon>
        <taxon>Salmoninae</taxon>
        <taxon>Oncorhynchus</taxon>
    </lineage>
</organism>
<dbReference type="Ensembl" id="ENSOKIT00005091605.1">
    <property type="protein sequence ID" value="ENSOKIP00005085748.1"/>
    <property type="gene ID" value="ENSOKIG00005037299.1"/>
</dbReference>
<dbReference type="InterPro" id="IPR050671">
    <property type="entry name" value="CD300_family_receptors"/>
</dbReference>
<evidence type="ECO:0000256" key="2">
    <source>
        <dbReference type="ARBA" id="ARBA00022692"/>
    </source>
</evidence>
<evidence type="ECO:0000256" key="1">
    <source>
        <dbReference type="ARBA" id="ARBA00004370"/>
    </source>
</evidence>
<evidence type="ECO:0000313" key="8">
    <source>
        <dbReference type="Proteomes" id="UP000694557"/>
    </source>
</evidence>
<reference evidence="7" key="2">
    <citation type="submission" date="2025-09" db="UniProtKB">
        <authorList>
            <consortium name="Ensembl"/>
        </authorList>
    </citation>
    <scope>IDENTIFICATION</scope>
</reference>
<dbReference type="GO" id="GO:0004888">
    <property type="term" value="F:transmembrane signaling receptor activity"/>
    <property type="evidence" value="ECO:0007669"/>
    <property type="project" value="TreeGrafter"/>
</dbReference>
<dbReference type="Pfam" id="PF07686">
    <property type="entry name" value="V-set"/>
    <property type="match status" value="1"/>
</dbReference>
<dbReference type="InterPro" id="IPR036179">
    <property type="entry name" value="Ig-like_dom_sf"/>
</dbReference>
<dbReference type="InterPro" id="IPR013106">
    <property type="entry name" value="Ig_V-set"/>
</dbReference>
<protein>
    <recommendedName>
        <fullName evidence="6">Immunoglobulin V-set domain-containing protein</fullName>
    </recommendedName>
</protein>